<evidence type="ECO:0000313" key="3">
    <source>
        <dbReference type="Proteomes" id="UP000605986"/>
    </source>
</evidence>
<organism evidence="2 3">
    <name type="scientific">Fusarium austroafricanum</name>
    <dbReference type="NCBI Taxonomy" id="2364996"/>
    <lineage>
        <taxon>Eukaryota</taxon>
        <taxon>Fungi</taxon>
        <taxon>Dikarya</taxon>
        <taxon>Ascomycota</taxon>
        <taxon>Pezizomycotina</taxon>
        <taxon>Sordariomycetes</taxon>
        <taxon>Hypocreomycetidae</taxon>
        <taxon>Hypocreales</taxon>
        <taxon>Nectriaceae</taxon>
        <taxon>Fusarium</taxon>
        <taxon>Fusarium concolor species complex</taxon>
    </lineage>
</organism>
<feature type="compositionally biased region" description="Acidic residues" evidence="1">
    <location>
        <begin position="26"/>
        <end position="45"/>
    </location>
</feature>
<comment type="caution">
    <text evidence="2">The sequence shown here is derived from an EMBL/GenBank/DDBJ whole genome shotgun (WGS) entry which is preliminary data.</text>
</comment>
<proteinExistence type="predicted"/>
<gene>
    <name evidence="2" type="ORF">F53441_6874</name>
</gene>
<dbReference type="AlphaFoldDB" id="A0A8H4NW44"/>
<accession>A0A8H4NW44</accession>
<keyword evidence="3" id="KW-1185">Reference proteome</keyword>
<feature type="region of interest" description="Disordered" evidence="1">
    <location>
        <begin position="20"/>
        <end position="45"/>
    </location>
</feature>
<protein>
    <submittedName>
        <fullName evidence="2">Uncharacterized protein</fullName>
    </submittedName>
</protein>
<reference evidence="2" key="1">
    <citation type="submission" date="2020-01" db="EMBL/GenBank/DDBJ databases">
        <title>Identification and distribution of gene clusters putatively required for synthesis of sphingolipid metabolism inhibitors in phylogenetically diverse species of the filamentous fungus Fusarium.</title>
        <authorList>
            <person name="Kim H.-S."/>
            <person name="Busman M."/>
            <person name="Brown D.W."/>
            <person name="Divon H."/>
            <person name="Uhlig S."/>
            <person name="Proctor R.H."/>
        </authorList>
    </citation>
    <scope>NUCLEOTIDE SEQUENCE</scope>
    <source>
        <strain evidence="2">NRRL 53441</strain>
    </source>
</reference>
<dbReference type="EMBL" id="JAADJG010000264">
    <property type="protein sequence ID" value="KAF4449955.1"/>
    <property type="molecule type" value="Genomic_DNA"/>
</dbReference>
<sequence length="126" mass="14367">MNSGGDVNFNQINNVFYGRGEANELTPDEGVLDELDDDESDDEDESIRQALAEVPDDKLMFLLDRLSEELIQFRLERMDFNNDLEDIVAKRDKSLSLAASVEEEQERRAGIDGIITLAGGWWWLKD</sequence>
<evidence type="ECO:0000313" key="2">
    <source>
        <dbReference type="EMBL" id="KAF4449955.1"/>
    </source>
</evidence>
<dbReference type="Proteomes" id="UP000605986">
    <property type="component" value="Unassembled WGS sequence"/>
</dbReference>
<evidence type="ECO:0000256" key="1">
    <source>
        <dbReference type="SAM" id="MobiDB-lite"/>
    </source>
</evidence>
<name>A0A8H4NW44_9HYPO</name>